<accession>A0A2K8UAA2</accession>
<evidence type="ECO:0000313" key="2">
    <source>
        <dbReference type="EMBL" id="AUB82502.1"/>
    </source>
</evidence>
<reference evidence="2 3" key="1">
    <citation type="submission" date="2017-03" db="EMBL/GenBank/DDBJ databases">
        <title>Complete genome sequence of Candidatus 'Thiodictyon syntrophicum' sp. nov. strain Cad16T, a photolithoautotroph purple sulfur bacterium isolated from an alpine meromictic lake.</title>
        <authorList>
            <person name="Luedin S.M."/>
            <person name="Pothier J.F."/>
            <person name="Danza F."/>
            <person name="Storelli N."/>
            <person name="Wittwer M."/>
            <person name="Tonolla M."/>
        </authorList>
    </citation>
    <scope>NUCLEOTIDE SEQUENCE [LARGE SCALE GENOMIC DNA]</scope>
    <source>
        <strain evidence="2 3">Cad16T</strain>
    </source>
</reference>
<gene>
    <name evidence="2" type="ORF">THSYN_17160</name>
</gene>
<dbReference type="KEGG" id="tsy:THSYN_17160"/>
<dbReference type="RefSeq" id="WP_100920228.1">
    <property type="nucleotide sequence ID" value="NZ_CP020370.1"/>
</dbReference>
<name>A0A2K8UAA2_9GAMM</name>
<dbReference type="EMBL" id="CP020370">
    <property type="protein sequence ID" value="AUB82502.1"/>
    <property type="molecule type" value="Genomic_DNA"/>
</dbReference>
<dbReference type="OrthoDB" id="7070696at2"/>
<organism evidence="2 3">
    <name type="scientific">Candidatus Thiodictyon syntrophicum</name>
    <dbReference type="NCBI Taxonomy" id="1166950"/>
    <lineage>
        <taxon>Bacteria</taxon>
        <taxon>Pseudomonadati</taxon>
        <taxon>Pseudomonadota</taxon>
        <taxon>Gammaproteobacteria</taxon>
        <taxon>Chromatiales</taxon>
        <taxon>Chromatiaceae</taxon>
        <taxon>Thiodictyon</taxon>
    </lineage>
</organism>
<sequence>MSDSLDDAADDSLNGLWRWPALAGAAALAGEDLHCALGIWGKVHGAASDYRWIARSPGFGAGCPDLHRYLRIGAEDRAVRTTAWRVPWAAAPDYFAIGTYPSRALDAAGRGAVLEKWVLHWRRPQPGFPVALAAAALLPVVAQGDDGPWWDRVGEGDWQRPDYALGLDLYPPVRLDRAGLERVIAAGIESLLAALDQPRLAAVYAGLLAGSRPVLPRGLQRPLPPGALAALLLPLSPAQAERRSLCAWVPATLIDPRDLGRNWDLAGTQDAGPGPDPAPEHQELGALLAAALYARDPGLLTAQGPGARASRPRAGGTPALPEAPGLHPHPRLHLEPTAPERPALRYLHEFADSINLRRLDLARLAADLAAPAAWPPMAPNEDPAGHPLIRWIAVLQERRPAGADAADWAFKIDQLRAAALFVLPHPDTLDLVGLPQDQRVPALLAALAADPAAVGGHLAAHGAPVLRRLLEHSRACPDASLVSDLRTWMRRWLAATGNPDLTRALSDLL</sequence>
<feature type="region of interest" description="Disordered" evidence="1">
    <location>
        <begin position="302"/>
        <end position="329"/>
    </location>
</feature>
<dbReference type="AlphaFoldDB" id="A0A2K8UAA2"/>
<evidence type="ECO:0000256" key="1">
    <source>
        <dbReference type="SAM" id="MobiDB-lite"/>
    </source>
</evidence>
<protein>
    <submittedName>
        <fullName evidence="2">Uncharacterized protein</fullName>
    </submittedName>
</protein>
<dbReference type="Proteomes" id="UP000232638">
    <property type="component" value="Chromosome"/>
</dbReference>
<proteinExistence type="predicted"/>
<keyword evidence="3" id="KW-1185">Reference proteome</keyword>
<evidence type="ECO:0000313" key="3">
    <source>
        <dbReference type="Proteomes" id="UP000232638"/>
    </source>
</evidence>